<dbReference type="SFLD" id="SFLDS00052">
    <property type="entry name" value="Ferric_Reductase_Domain"/>
    <property type="match status" value="1"/>
</dbReference>
<keyword evidence="5 14" id="KW-0812">Transmembrane</keyword>
<dbReference type="GO" id="GO:0140618">
    <property type="term" value="F:ferric-chelate reductase (NADH) activity"/>
    <property type="evidence" value="ECO:0007669"/>
    <property type="project" value="UniProtKB-EC"/>
</dbReference>
<dbReference type="SUPFAM" id="SSF63380">
    <property type="entry name" value="Riboflavin synthase domain-like"/>
    <property type="match status" value="1"/>
</dbReference>
<dbReference type="FunFam" id="3.40.50.80:FF:000039">
    <property type="entry name" value="Ferric reduction oxidase 3"/>
    <property type="match status" value="1"/>
</dbReference>
<evidence type="ECO:0000256" key="10">
    <source>
        <dbReference type="ARBA" id="ARBA00023065"/>
    </source>
</evidence>
<dbReference type="GO" id="GO:0005886">
    <property type="term" value="C:plasma membrane"/>
    <property type="evidence" value="ECO:0007669"/>
    <property type="project" value="TreeGrafter"/>
</dbReference>
<evidence type="ECO:0000256" key="11">
    <source>
        <dbReference type="ARBA" id="ARBA00023136"/>
    </source>
</evidence>
<keyword evidence="7 14" id="KW-1133">Transmembrane helix</keyword>
<dbReference type="InterPro" id="IPR013121">
    <property type="entry name" value="Fe_red_NAD-bd_6"/>
</dbReference>
<dbReference type="GO" id="GO:0046872">
    <property type="term" value="F:metal ion binding"/>
    <property type="evidence" value="ECO:0007669"/>
    <property type="project" value="UniProtKB-KW"/>
</dbReference>
<evidence type="ECO:0000256" key="8">
    <source>
        <dbReference type="ARBA" id="ARBA00023002"/>
    </source>
</evidence>
<proteinExistence type="inferred from homology"/>
<dbReference type="PANTHER" id="PTHR11972">
    <property type="entry name" value="NADPH OXIDASE"/>
    <property type="match status" value="1"/>
</dbReference>
<keyword evidence="17" id="KW-1185">Reference proteome</keyword>
<evidence type="ECO:0000256" key="6">
    <source>
        <dbReference type="ARBA" id="ARBA00022723"/>
    </source>
</evidence>
<dbReference type="Pfam" id="PF01794">
    <property type="entry name" value="Ferric_reduct"/>
    <property type="match status" value="1"/>
</dbReference>
<keyword evidence="11 14" id="KW-0472">Membrane</keyword>
<dbReference type="InterPro" id="IPR050369">
    <property type="entry name" value="RBOH/FRE"/>
</dbReference>
<dbReference type="CDD" id="cd06186">
    <property type="entry name" value="NOX_Duox_like_FAD_NADP"/>
    <property type="match status" value="1"/>
</dbReference>
<evidence type="ECO:0000256" key="14">
    <source>
        <dbReference type="SAM" id="Phobius"/>
    </source>
</evidence>
<keyword evidence="6" id="KW-0479">Metal-binding</keyword>
<comment type="subcellular location">
    <subcellularLocation>
        <location evidence="2">Membrane</location>
        <topology evidence="2">Multi-pass membrane protein</topology>
    </subcellularLocation>
</comment>
<feature type="transmembrane region" description="Helical" evidence="14">
    <location>
        <begin position="7"/>
        <end position="23"/>
    </location>
</feature>
<evidence type="ECO:0000256" key="13">
    <source>
        <dbReference type="ARBA" id="ARBA00066905"/>
    </source>
</evidence>
<evidence type="ECO:0000256" key="12">
    <source>
        <dbReference type="ARBA" id="ARBA00050970"/>
    </source>
</evidence>
<keyword evidence="8" id="KW-0560">Oxidoreductase</keyword>
<dbReference type="Proteomes" id="UP000015453">
    <property type="component" value="Unassembled WGS sequence"/>
</dbReference>
<sequence>VLAAGYFSLFVMMPISQYFHVWIPKLRSHTSSTYFGTTQGSAYFLLYTVPVLLISLLGCFYLHLGKNKGTTAGRRRRWETWRRPIVVMRGLGIVSRIELSLLIMFIALLGWNLGRFLATDFRNITIAPNSHTHHRWQARLERAAVRLGLVGNISLTFLFFPVTRGSSVLRIFGLTSESSIRYHMWLGHIAMGLFTAHGFCYILYWAVTHQSSEIVRWSKTGVSNIAGEISLAAGLGLWAATVPGFRRRFFNVFFYSHHLYILFVVFFVFHLGITFATIMLPGFYLFVVDRYVRFLQSRRRLGILCARVLPCDTVELTVAKTRTLDYAPTSILFLNIPMISKLQWHPFTISSSSNLEADKLSIAVKAEGFWTKKLYELVSSHPSIDRLQVSIEGPYGPTSTPFLRHDILVMISGGSGITPFISIIRELIHKSQNPQQRIPQVLLICAFKNSSDLTMLDLILPVSNSGFSNLQLKIEAFVTREKHPAQDPKAIRTVWFNPDSSDEPMSPVLGQNSWLWLAAIISASFVVYLIFIGILTRFYIYPIDHNSNNVYPLGWRSLFHMSFICICIVIASTAAFLWTKSSNAQIQHTQGLTPQISPVSRSYNAAAIELESLTLQSLSQSVNVHHGERPDLRKILLEHKEQNTGVLVSGPQKLRHEVAKICSSRLAANLHFESISFSW</sequence>
<dbReference type="GO" id="GO:0006811">
    <property type="term" value="P:monoatomic ion transport"/>
    <property type="evidence" value="ECO:0007669"/>
    <property type="project" value="UniProtKB-KW"/>
</dbReference>
<dbReference type="AlphaFoldDB" id="S8DJ29"/>
<dbReference type="SFLD" id="SFLDG01168">
    <property type="entry name" value="Ferric_reductase_subgroup_(FRE"/>
    <property type="match status" value="1"/>
</dbReference>
<dbReference type="EC" id="1.16.1.7" evidence="13"/>
<comment type="caution">
    <text evidence="16">The sequence shown here is derived from an EMBL/GenBank/DDBJ whole genome shotgun (WGS) entry which is preliminary data.</text>
</comment>
<evidence type="ECO:0000256" key="2">
    <source>
        <dbReference type="ARBA" id="ARBA00004141"/>
    </source>
</evidence>
<evidence type="ECO:0000256" key="7">
    <source>
        <dbReference type="ARBA" id="ARBA00022989"/>
    </source>
</evidence>
<organism evidence="16 17">
    <name type="scientific">Genlisea aurea</name>
    <dbReference type="NCBI Taxonomy" id="192259"/>
    <lineage>
        <taxon>Eukaryota</taxon>
        <taxon>Viridiplantae</taxon>
        <taxon>Streptophyta</taxon>
        <taxon>Embryophyta</taxon>
        <taxon>Tracheophyta</taxon>
        <taxon>Spermatophyta</taxon>
        <taxon>Magnoliopsida</taxon>
        <taxon>eudicotyledons</taxon>
        <taxon>Gunneridae</taxon>
        <taxon>Pentapetalae</taxon>
        <taxon>asterids</taxon>
        <taxon>lamiids</taxon>
        <taxon>Lamiales</taxon>
        <taxon>Lentibulariaceae</taxon>
        <taxon>Genlisea</taxon>
    </lineage>
</organism>
<evidence type="ECO:0000256" key="1">
    <source>
        <dbReference type="ARBA" id="ARBA00001974"/>
    </source>
</evidence>
<dbReference type="Pfam" id="PF08022">
    <property type="entry name" value="FAD_binding_8"/>
    <property type="match status" value="1"/>
</dbReference>
<dbReference type="PANTHER" id="PTHR11972:SF41">
    <property type="entry name" value="FERRIC REDUCTION OXIDASE 2"/>
    <property type="match status" value="1"/>
</dbReference>
<dbReference type="InterPro" id="IPR013130">
    <property type="entry name" value="Fe3_Rdtase_TM_dom"/>
</dbReference>
<dbReference type="InterPro" id="IPR013112">
    <property type="entry name" value="FAD-bd_8"/>
</dbReference>
<evidence type="ECO:0000256" key="9">
    <source>
        <dbReference type="ARBA" id="ARBA00023004"/>
    </source>
</evidence>
<gene>
    <name evidence="16" type="ORF">M569_15311</name>
</gene>
<protein>
    <recommendedName>
        <fullName evidence="13">ferric-chelate reductase (NADH)</fullName>
        <ecNumber evidence="13">1.16.1.7</ecNumber>
    </recommendedName>
</protein>
<evidence type="ECO:0000256" key="5">
    <source>
        <dbReference type="ARBA" id="ARBA00022692"/>
    </source>
</evidence>
<comment type="cofactor">
    <cofactor evidence="1">
        <name>FAD</name>
        <dbReference type="ChEBI" id="CHEBI:57692"/>
    </cofactor>
</comment>
<keyword evidence="9" id="KW-0408">Iron</keyword>
<comment type="catalytic activity">
    <reaction evidence="12">
        <text>2 a Fe(II)-siderophore + NAD(+) + H(+) = 2 a Fe(III)-siderophore + NADH</text>
        <dbReference type="Rhea" id="RHEA:15061"/>
        <dbReference type="Rhea" id="RHEA-COMP:11342"/>
        <dbReference type="Rhea" id="RHEA-COMP:11344"/>
        <dbReference type="ChEBI" id="CHEBI:15378"/>
        <dbReference type="ChEBI" id="CHEBI:29033"/>
        <dbReference type="ChEBI" id="CHEBI:29034"/>
        <dbReference type="ChEBI" id="CHEBI:57540"/>
        <dbReference type="ChEBI" id="CHEBI:57945"/>
        <dbReference type="EC" id="1.16.1.7"/>
    </reaction>
</comment>
<dbReference type="InterPro" id="IPR017927">
    <property type="entry name" value="FAD-bd_FR_type"/>
</dbReference>
<feature type="transmembrane region" description="Helical" evidence="14">
    <location>
        <begin position="184"/>
        <end position="205"/>
    </location>
</feature>
<accession>S8DJ29</accession>
<evidence type="ECO:0000313" key="17">
    <source>
        <dbReference type="Proteomes" id="UP000015453"/>
    </source>
</evidence>
<evidence type="ECO:0000313" key="16">
    <source>
        <dbReference type="EMBL" id="EPS59492.1"/>
    </source>
</evidence>
<dbReference type="InterPro" id="IPR017938">
    <property type="entry name" value="Riboflavin_synthase-like_b-brl"/>
</dbReference>
<feature type="transmembrane region" description="Helical" evidence="14">
    <location>
        <begin position="143"/>
        <end position="163"/>
    </location>
</feature>
<comment type="similarity">
    <text evidence="3">Belongs to the ferric reductase (FRE) family.</text>
</comment>
<dbReference type="Pfam" id="PF08030">
    <property type="entry name" value="NAD_binding_6"/>
    <property type="match status" value="1"/>
</dbReference>
<feature type="transmembrane region" description="Helical" evidence="14">
    <location>
        <begin position="225"/>
        <end position="245"/>
    </location>
</feature>
<dbReference type="Gene3D" id="3.40.50.80">
    <property type="entry name" value="Nucleotide-binding domain of ferredoxin-NADP reductase (FNR) module"/>
    <property type="match status" value="2"/>
</dbReference>
<feature type="transmembrane region" description="Helical" evidence="14">
    <location>
        <begin position="257"/>
        <end position="287"/>
    </location>
</feature>
<keyword evidence="10" id="KW-0406">Ion transport</keyword>
<reference evidence="16 17" key="1">
    <citation type="journal article" date="2013" name="BMC Genomics">
        <title>The miniature genome of a carnivorous plant Genlisea aurea contains a low number of genes and short non-coding sequences.</title>
        <authorList>
            <person name="Leushkin E.V."/>
            <person name="Sutormin R.A."/>
            <person name="Nabieva E.R."/>
            <person name="Penin A.A."/>
            <person name="Kondrashov A.S."/>
            <person name="Logacheva M.D."/>
        </authorList>
    </citation>
    <scope>NUCLEOTIDE SEQUENCE [LARGE SCALE GENOMIC DNA]</scope>
</reference>
<feature type="non-terminal residue" evidence="16">
    <location>
        <position position="1"/>
    </location>
</feature>
<evidence type="ECO:0000256" key="3">
    <source>
        <dbReference type="ARBA" id="ARBA00006278"/>
    </source>
</evidence>
<evidence type="ECO:0000256" key="4">
    <source>
        <dbReference type="ARBA" id="ARBA00022448"/>
    </source>
</evidence>
<feature type="transmembrane region" description="Helical" evidence="14">
    <location>
        <begin position="43"/>
        <end position="64"/>
    </location>
</feature>
<feature type="transmembrane region" description="Helical" evidence="14">
    <location>
        <begin position="514"/>
        <end position="538"/>
    </location>
</feature>
<feature type="transmembrane region" description="Helical" evidence="14">
    <location>
        <begin position="558"/>
        <end position="578"/>
    </location>
</feature>
<dbReference type="InterPro" id="IPR039261">
    <property type="entry name" value="FNR_nucleotide-bd"/>
</dbReference>
<keyword evidence="4" id="KW-0813">Transport</keyword>
<feature type="domain" description="FAD-binding FR-type" evidence="15">
    <location>
        <begin position="296"/>
        <end position="401"/>
    </location>
</feature>
<dbReference type="EMBL" id="AUSU01008323">
    <property type="protein sequence ID" value="EPS59492.1"/>
    <property type="molecule type" value="Genomic_DNA"/>
</dbReference>
<dbReference type="SUPFAM" id="SSF52343">
    <property type="entry name" value="Ferredoxin reductase-like, C-terminal NADP-linked domain"/>
    <property type="match status" value="1"/>
</dbReference>
<dbReference type="OrthoDB" id="167398at2759"/>
<name>S8DJ29_9LAMI</name>
<dbReference type="PROSITE" id="PS51384">
    <property type="entry name" value="FAD_FR"/>
    <property type="match status" value="1"/>
</dbReference>
<evidence type="ECO:0000259" key="15">
    <source>
        <dbReference type="PROSITE" id="PS51384"/>
    </source>
</evidence>
<feature type="transmembrane region" description="Helical" evidence="14">
    <location>
        <begin position="85"/>
        <end position="111"/>
    </location>
</feature>